<protein>
    <recommendedName>
        <fullName evidence="2">Ig-like domain-containing protein</fullName>
    </recommendedName>
</protein>
<evidence type="ECO:0000256" key="1">
    <source>
        <dbReference type="SAM" id="SignalP"/>
    </source>
</evidence>
<keyword evidence="1" id="KW-0732">Signal</keyword>
<evidence type="ECO:0000313" key="3">
    <source>
        <dbReference type="EMBL" id="KAK7463295.1"/>
    </source>
</evidence>
<comment type="caution">
    <text evidence="3">The sequence shown here is derived from an EMBL/GenBank/DDBJ whole genome shotgun (WGS) entry which is preliminary data.</text>
</comment>
<dbReference type="InterPro" id="IPR007110">
    <property type="entry name" value="Ig-like_dom"/>
</dbReference>
<accession>A0ABD0J6X4</accession>
<dbReference type="EMBL" id="JACVVK020000601">
    <property type="protein sequence ID" value="KAK7463295.1"/>
    <property type="molecule type" value="Genomic_DNA"/>
</dbReference>
<proteinExistence type="predicted"/>
<dbReference type="AlphaFoldDB" id="A0ABD0J6X4"/>
<evidence type="ECO:0000313" key="4">
    <source>
        <dbReference type="Proteomes" id="UP001519460"/>
    </source>
</evidence>
<dbReference type="PROSITE" id="PS50835">
    <property type="entry name" value="IG_LIKE"/>
    <property type="match status" value="1"/>
</dbReference>
<feature type="domain" description="Ig-like" evidence="2">
    <location>
        <begin position="363"/>
        <end position="454"/>
    </location>
</feature>
<reference evidence="3 4" key="1">
    <citation type="journal article" date="2023" name="Sci. Data">
        <title>Genome assembly of the Korean intertidal mud-creeper Batillaria attramentaria.</title>
        <authorList>
            <person name="Patra A.K."/>
            <person name="Ho P.T."/>
            <person name="Jun S."/>
            <person name="Lee S.J."/>
            <person name="Kim Y."/>
            <person name="Won Y.J."/>
        </authorList>
    </citation>
    <scope>NUCLEOTIDE SEQUENCE [LARGE SCALE GENOMIC DNA]</scope>
    <source>
        <strain evidence="3">Wonlab-2016</strain>
    </source>
</reference>
<evidence type="ECO:0000259" key="2">
    <source>
        <dbReference type="PROSITE" id="PS50835"/>
    </source>
</evidence>
<name>A0ABD0J6X4_9CAEN</name>
<dbReference type="Proteomes" id="UP001519460">
    <property type="component" value="Unassembled WGS sequence"/>
</dbReference>
<feature type="signal peptide" evidence="1">
    <location>
        <begin position="1"/>
        <end position="29"/>
    </location>
</feature>
<feature type="chain" id="PRO_5044748575" description="Ig-like domain-containing protein" evidence="1">
    <location>
        <begin position="30"/>
        <end position="477"/>
    </location>
</feature>
<gene>
    <name evidence="3" type="ORF">BaRGS_00038133</name>
</gene>
<organism evidence="3 4">
    <name type="scientific">Batillaria attramentaria</name>
    <dbReference type="NCBI Taxonomy" id="370345"/>
    <lineage>
        <taxon>Eukaryota</taxon>
        <taxon>Metazoa</taxon>
        <taxon>Spiralia</taxon>
        <taxon>Lophotrochozoa</taxon>
        <taxon>Mollusca</taxon>
        <taxon>Gastropoda</taxon>
        <taxon>Caenogastropoda</taxon>
        <taxon>Sorbeoconcha</taxon>
        <taxon>Cerithioidea</taxon>
        <taxon>Batillariidae</taxon>
        <taxon>Batillaria</taxon>
    </lineage>
</organism>
<keyword evidence="4" id="KW-1185">Reference proteome</keyword>
<sequence length="477" mass="52514">MMQGLVSSISVRQTVCILLLLVGSKLAAGLDLSVTTVSRTVTEDNQLQFQVSFKASDEPEIAWYDKRNMEEPLNGASLEFEDGEGASTLLLPKVGRMRYITLVIGSMDEQFFRMVLLVAMSDDSAILNTKQMTITPGYDVAYTEGQDFDVTVAASKKIADGYRDNGYLSMYGTVLTQNTGDLETVYFPYIDFIDSQENESDSDVTTQLTFKGSNTTLNGWFRLSVYGSPFKYDRNALVRSVTDEAWLLVHPDTDSGPFPDNFTMLEVEGGNIRACIPKYTFRCDVACAASANSIASLGIYKKEDDGKLTLVPSVQETKDRFQMSLRVNLNMKDDFAGDYVCVATGKGGVTWETPVQVMQLDKPANAKIISEVTLDNGDIKIQCQGSGSGPLTTRFIWGRDFDISVGEKSVISHDIAEGGNNTATIVLRPPLKQFVIYCEASNPGSMRTAVMNLSSNNSRRDNAIQLGQSRSKLKSWD</sequence>